<dbReference type="PANTHER" id="PTHR13355">
    <property type="entry name" value="GLUCOSAMINE 6-PHOSPHATE N-ACETYLTRANSFERASE"/>
    <property type="match status" value="1"/>
</dbReference>
<protein>
    <submittedName>
        <fullName evidence="2">Putative GNAT family N-acyltransferase</fullName>
    </submittedName>
</protein>
<name>A0A4R2NEG4_9BACL</name>
<dbReference type="Pfam" id="PF13673">
    <property type="entry name" value="Acetyltransf_10"/>
    <property type="match status" value="1"/>
</dbReference>
<evidence type="ECO:0000259" key="1">
    <source>
        <dbReference type="PROSITE" id="PS51186"/>
    </source>
</evidence>
<dbReference type="Proteomes" id="UP000295416">
    <property type="component" value="Unassembled WGS sequence"/>
</dbReference>
<evidence type="ECO:0000313" key="3">
    <source>
        <dbReference type="Proteomes" id="UP000295416"/>
    </source>
</evidence>
<comment type="caution">
    <text evidence="2">The sequence shown here is derived from an EMBL/GenBank/DDBJ whole genome shotgun (WGS) entry which is preliminary data.</text>
</comment>
<organism evidence="2 3">
    <name type="scientific">Scopulibacillus darangshiensis</name>
    <dbReference type="NCBI Taxonomy" id="442528"/>
    <lineage>
        <taxon>Bacteria</taxon>
        <taxon>Bacillati</taxon>
        <taxon>Bacillota</taxon>
        <taxon>Bacilli</taxon>
        <taxon>Bacillales</taxon>
        <taxon>Sporolactobacillaceae</taxon>
        <taxon>Scopulibacillus</taxon>
    </lineage>
</organism>
<keyword evidence="2" id="KW-0012">Acyltransferase</keyword>
<dbReference type="Gene3D" id="3.40.630.30">
    <property type="match status" value="1"/>
</dbReference>
<gene>
    <name evidence="2" type="ORF">EV207_16213</name>
</gene>
<evidence type="ECO:0000313" key="2">
    <source>
        <dbReference type="EMBL" id="TCP19508.1"/>
    </source>
</evidence>
<dbReference type="PROSITE" id="PS51186">
    <property type="entry name" value="GNAT"/>
    <property type="match status" value="1"/>
</dbReference>
<dbReference type="CDD" id="cd04301">
    <property type="entry name" value="NAT_SF"/>
    <property type="match status" value="1"/>
</dbReference>
<dbReference type="PANTHER" id="PTHR13355:SF11">
    <property type="entry name" value="GLUCOSAMINE 6-PHOSPHATE N-ACETYLTRANSFERASE"/>
    <property type="match status" value="1"/>
</dbReference>
<dbReference type="RefSeq" id="WP_132748372.1">
    <property type="nucleotide sequence ID" value="NZ_SLXK01000062.1"/>
</dbReference>
<dbReference type="EMBL" id="SLXK01000062">
    <property type="protein sequence ID" value="TCP19508.1"/>
    <property type="molecule type" value="Genomic_DNA"/>
</dbReference>
<dbReference type="AlphaFoldDB" id="A0A4R2NEG4"/>
<dbReference type="GO" id="GO:0004343">
    <property type="term" value="F:glucosamine 6-phosphate N-acetyltransferase activity"/>
    <property type="evidence" value="ECO:0007669"/>
    <property type="project" value="TreeGrafter"/>
</dbReference>
<dbReference type="InterPro" id="IPR039143">
    <property type="entry name" value="GNPNAT1-like"/>
</dbReference>
<proteinExistence type="predicted"/>
<dbReference type="InterPro" id="IPR016181">
    <property type="entry name" value="Acyl_CoA_acyltransferase"/>
</dbReference>
<reference evidence="2 3" key="1">
    <citation type="submission" date="2019-03" db="EMBL/GenBank/DDBJ databases">
        <title>Genomic Encyclopedia of Type Strains, Phase IV (KMG-IV): sequencing the most valuable type-strain genomes for metagenomic binning, comparative biology and taxonomic classification.</title>
        <authorList>
            <person name="Goeker M."/>
        </authorList>
    </citation>
    <scope>NUCLEOTIDE SEQUENCE [LARGE SCALE GENOMIC DNA]</scope>
    <source>
        <strain evidence="2 3">DSM 19377</strain>
    </source>
</reference>
<accession>A0A4R2NEG4</accession>
<dbReference type="InterPro" id="IPR000182">
    <property type="entry name" value="GNAT_dom"/>
</dbReference>
<keyword evidence="2" id="KW-0808">Transferase</keyword>
<feature type="domain" description="N-acetyltransferase" evidence="1">
    <location>
        <begin position="1"/>
        <end position="141"/>
    </location>
</feature>
<sequence length="141" mass="16001">MNVVIAETKGHYDNALSVRYNVFVNEQNISPEEEIDQYEKDAVHFVAYDEDMPIGAGRIRVIDNKVKAERICVLASHRGKKVGQAIMAKIEDFARNNDKTSVVLNAQMRAVPFYKRIAYKVTSDEFMDAGIPHVQMVKNLV</sequence>
<keyword evidence="3" id="KW-1185">Reference proteome</keyword>
<dbReference type="SUPFAM" id="SSF55729">
    <property type="entry name" value="Acyl-CoA N-acyltransferases (Nat)"/>
    <property type="match status" value="1"/>
</dbReference>
<dbReference type="OrthoDB" id="9796171at2"/>